<proteinExistence type="predicted"/>
<protein>
    <submittedName>
        <fullName evidence="1">Unnamed protein product</fullName>
    </submittedName>
</protein>
<accession>A0ACB5U7R7</accession>
<gene>
    <name evidence="1" type="ORF">Amon02_001188800</name>
</gene>
<sequence>MYDLCASHHYGVLDVSPTANLCGKICPQTGATYGLTDDKILKPGEKYKKFFMFKIPSVLLDTACEHQSPEHLGLPSSFGVDMESFNGAASEIKVDKKLGYGHLGIIGTPVKTIDLSTYFQSISVEIYGLYVLSLAGTQNKMINVTIFVL</sequence>
<dbReference type="Proteomes" id="UP001165064">
    <property type="component" value="Unassembled WGS sequence"/>
</dbReference>
<organism evidence="1 2">
    <name type="scientific">Ambrosiozyma monospora</name>
    <name type="common">Yeast</name>
    <name type="synonym">Endomycopsis monosporus</name>
    <dbReference type="NCBI Taxonomy" id="43982"/>
    <lineage>
        <taxon>Eukaryota</taxon>
        <taxon>Fungi</taxon>
        <taxon>Dikarya</taxon>
        <taxon>Ascomycota</taxon>
        <taxon>Saccharomycotina</taxon>
        <taxon>Pichiomycetes</taxon>
        <taxon>Pichiales</taxon>
        <taxon>Pichiaceae</taxon>
        <taxon>Ambrosiozyma</taxon>
    </lineage>
</organism>
<reference evidence="1" key="1">
    <citation type="submission" date="2023-04" db="EMBL/GenBank/DDBJ databases">
        <title>Ambrosiozyma monospora NBRC 10751.</title>
        <authorList>
            <person name="Ichikawa N."/>
            <person name="Sato H."/>
            <person name="Tonouchi N."/>
        </authorList>
    </citation>
    <scope>NUCLEOTIDE SEQUENCE</scope>
    <source>
        <strain evidence="1">NBRC 10751</strain>
    </source>
</reference>
<dbReference type="EMBL" id="BSXS01013215">
    <property type="protein sequence ID" value="GMF03730.1"/>
    <property type="molecule type" value="Genomic_DNA"/>
</dbReference>
<name>A0ACB5U7R7_AMBMO</name>
<evidence type="ECO:0000313" key="2">
    <source>
        <dbReference type="Proteomes" id="UP001165064"/>
    </source>
</evidence>
<comment type="caution">
    <text evidence="1">The sequence shown here is derived from an EMBL/GenBank/DDBJ whole genome shotgun (WGS) entry which is preliminary data.</text>
</comment>
<evidence type="ECO:0000313" key="1">
    <source>
        <dbReference type="EMBL" id="GMF03730.1"/>
    </source>
</evidence>
<keyword evidence="2" id="KW-1185">Reference proteome</keyword>